<dbReference type="AlphaFoldDB" id="A0A4R7V1A0"/>
<dbReference type="InterPro" id="IPR050147">
    <property type="entry name" value="Ser/Thr_Dehydratase"/>
</dbReference>
<dbReference type="EMBL" id="SOCP01000016">
    <property type="protein sequence ID" value="TDV43073.1"/>
    <property type="molecule type" value="Genomic_DNA"/>
</dbReference>
<feature type="domain" description="Tryptophan synthase beta chain-like PALP" evidence="5">
    <location>
        <begin position="68"/>
        <end position="343"/>
    </location>
</feature>
<dbReference type="InterPro" id="IPR036052">
    <property type="entry name" value="TrpB-like_PALP_sf"/>
</dbReference>
<dbReference type="SUPFAM" id="SSF53686">
    <property type="entry name" value="Tryptophan synthase beta subunit-like PLP-dependent enzymes"/>
    <property type="match status" value="1"/>
</dbReference>
<keyword evidence="7" id="KW-1185">Reference proteome</keyword>
<evidence type="ECO:0000256" key="3">
    <source>
        <dbReference type="ARBA" id="ARBA00022898"/>
    </source>
</evidence>
<gene>
    <name evidence="6" type="ORF">CLV71_1167</name>
</gene>
<comment type="cofactor">
    <cofactor evidence="1">
        <name>pyridoxal 5'-phosphate</name>
        <dbReference type="ChEBI" id="CHEBI:597326"/>
    </cofactor>
</comment>
<evidence type="ECO:0000259" key="5">
    <source>
        <dbReference type="Pfam" id="PF00291"/>
    </source>
</evidence>
<organism evidence="6 7">
    <name type="scientific">Actinophytocola oryzae</name>
    <dbReference type="NCBI Taxonomy" id="502181"/>
    <lineage>
        <taxon>Bacteria</taxon>
        <taxon>Bacillati</taxon>
        <taxon>Actinomycetota</taxon>
        <taxon>Actinomycetes</taxon>
        <taxon>Pseudonocardiales</taxon>
        <taxon>Pseudonocardiaceae</taxon>
    </lineage>
</organism>
<dbReference type="NCBIfam" id="TIGR03844">
    <property type="entry name" value="cysteate_syn"/>
    <property type="match status" value="1"/>
</dbReference>
<evidence type="ECO:0000313" key="6">
    <source>
        <dbReference type="EMBL" id="TDV43073.1"/>
    </source>
</evidence>
<accession>A0A4R7V1A0</accession>
<proteinExistence type="predicted"/>
<keyword evidence="3" id="KW-0663">Pyridoxal phosphate</keyword>
<sequence length="385" mass="41416">MYATNAFPRPRGDDGLFRYRDWLPVRRTLTGAVRPEVYHGAALGRRLGLPNLWIAFNGYWPERGCAMTTSTFKELEAYTALGRLPHDAPTLVVSSAGNTAAAFAALASRYEMPCVIVVPAAATDRLMFQRPLAPCVRLVMLEHGDYTDAIAFGQSLATALDGQVEGGAKNVARRAGLATVLLAAAEAMPVLPDYYVQAVGSGAGAIAVHEAARRLVAAGTADRVPKLLLCQNESFAPLHDAWRRERDGREWPRPTGTAVFADELVNRLPPYGVLGGVRDCLLESDGDMLVADRPAALAARRLFQDVEGIDIEPAAAVALACLCEAAATGMVDRDATLLLNVTGGGRRRLAETTPLRPPDQVFSVSQNDLRDGTFPRELLRARALS</sequence>
<dbReference type="GO" id="GO:0004794">
    <property type="term" value="F:threonine deaminase activity"/>
    <property type="evidence" value="ECO:0007669"/>
    <property type="project" value="TreeGrafter"/>
</dbReference>
<dbReference type="PANTHER" id="PTHR48078">
    <property type="entry name" value="THREONINE DEHYDRATASE, MITOCHONDRIAL-RELATED"/>
    <property type="match status" value="1"/>
</dbReference>
<dbReference type="InterPro" id="IPR001926">
    <property type="entry name" value="TrpB-like_PALP"/>
</dbReference>
<comment type="caution">
    <text evidence="6">The sequence shown here is derived from an EMBL/GenBank/DDBJ whole genome shotgun (WGS) entry which is preliminary data.</text>
</comment>
<dbReference type="GO" id="GO:0016765">
    <property type="term" value="F:transferase activity, transferring alkyl or aryl (other than methyl) groups"/>
    <property type="evidence" value="ECO:0007669"/>
    <property type="project" value="InterPro"/>
</dbReference>
<keyword evidence="2" id="KW-0174">Coenzyme M biosynthesis</keyword>
<dbReference type="GO" id="GO:0009097">
    <property type="term" value="P:isoleucine biosynthetic process"/>
    <property type="evidence" value="ECO:0007669"/>
    <property type="project" value="TreeGrafter"/>
</dbReference>
<dbReference type="PANTHER" id="PTHR48078:SF6">
    <property type="entry name" value="L-THREONINE DEHYDRATASE CATABOLIC TDCB"/>
    <property type="match status" value="1"/>
</dbReference>
<dbReference type="Proteomes" id="UP000294927">
    <property type="component" value="Unassembled WGS sequence"/>
</dbReference>
<dbReference type="GO" id="GO:0019295">
    <property type="term" value="P:coenzyme M biosynthetic process"/>
    <property type="evidence" value="ECO:0007669"/>
    <property type="project" value="UniProtKB-KW"/>
</dbReference>
<dbReference type="GO" id="GO:0003941">
    <property type="term" value="F:L-serine ammonia-lyase activity"/>
    <property type="evidence" value="ECO:0007669"/>
    <property type="project" value="TreeGrafter"/>
</dbReference>
<evidence type="ECO:0000313" key="7">
    <source>
        <dbReference type="Proteomes" id="UP000294927"/>
    </source>
</evidence>
<reference evidence="6 7" key="1">
    <citation type="submission" date="2019-03" db="EMBL/GenBank/DDBJ databases">
        <title>Genomic Encyclopedia of Archaeal and Bacterial Type Strains, Phase II (KMG-II): from individual species to whole genera.</title>
        <authorList>
            <person name="Goeker M."/>
        </authorList>
    </citation>
    <scope>NUCLEOTIDE SEQUENCE [LARGE SCALE GENOMIC DNA]</scope>
    <source>
        <strain evidence="6 7">DSM 45499</strain>
    </source>
</reference>
<dbReference type="InterPro" id="IPR022401">
    <property type="entry name" value="Cysteate_synthase"/>
</dbReference>
<protein>
    <submittedName>
        <fullName evidence="6">Cysteate synthase</fullName>
    </submittedName>
</protein>
<dbReference type="GO" id="GO:0006565">
    <property type="term" value="P:L-serine catabolic process"/>
    <property type="evidence" value="ECO:0007669"/>
    <property type="project" value="TreeGrafter"/>
</dbReference>
<evidence type="ECO:0000256" key="4">
    <source>
        <dbReference type="ARBA" id="ARBA00023239"/>
    </source>
</evidence>
<dbReference type="GO" id="GO:0006567">
    <property type="term" value="P:L-threonine catabolic process"/>
    <property type="evidence" value="ECO:0007669"/>
    <property type="project" value="TreeGrafter"/>
</dbReference>
<evidence type="ECO:0000256" key="2">
    <source>
        <dbReference type="ARBA" id="ARBA00022545"/>
    </source>
</evidence>
<name>A0A4R7V1A0_9PSEU</name>
<dbReference type="Pfam" id="PF00291">
    <property type="entry name" value="PALP"/>
    <property type="match status" value="1"/>
</dbReference>
<dbReference type="Gene3D" id="3.40.50.1100">
    <property type="match status" value="2"/>
</dbReference>
<evidence type="ECO:0000256" key="1">
    <source>
        <dbReference type="ARBA" id="ARBA00001933"/>
    </source>
</evidence>
<keyword evidence="4" id="KW-0456">Lyase</keyword>